<reference evidence="2 3" key="1">
    <citation type="journal article" date="2015" name="Genome Announc.">
        <title>Complete Genome of Geobacter pickeringii G13T, a Metal-Reducing Isolate from Sedimentary Kaolin Deposits.</title>
        <authorList>
            <person name="Badalamenti J.P."/>
            <person name="Bond D.R."/>
        </authorList>
    </citation>
    <scope>NUCLEOTIDE SEQUENCE [LARGE SCALE GENOMIC DNA]</scope>
    <source>
        <strain evidence="2 3">G13</strain>
    </source>
</reference>
<dbReference type="AlphaFoldDB" id="A0A0B5B8E0"/>
<gene>
    <name evidence="2" type="ORF">GPICK_05670</name>
</gene>
<dbReference type="EMBL" id="CP009788">
    <property type="protein sequence ID" value="AJE02923.1"/>
    <property type="molecule type" value="Genomic_DNA"/>
</dbReference>
<dbReference type="OrthoDB" id="9793039at2"/>
<dbReference type="Pfam" id="PF00903">
    <property type="entry name" value="Glyoxalase"/>
    <property type="match status" value="1"/>
</dbReference>
<sequence length="137" mass="15171">MGVPLFSIQLAVADLDATEAFYGGILELDVMRALTARGAPEHLTLNQGRGEIIFVEEEAVARAHPLLGERLDEYPKGVGMTIHVTVGDIVGTYEAVLEEELEIFYPLEMKPYGIREFWCFDPDGFLVAVEEQKSRGA</sequence>
<dbReference type="CDD" id="cd06587">
    <property type="entry name" value="VOC"/>
    <property type="match status" value="1"/>
</dbReference>
<organism evidence="2 3">
    <name type="scientific">Geobacter pickeringii</name>
    <dbReference type="NCBI Taxonomy" id="345632"/>
    <lineage>
        <taxon>Bacteria</taxon>
        <taxon>Pseudomonadati</taxon>
        <taxon>Thermodesulfobacteriota</taxon>
        <taxon>Desulfuromonadia</taxon>
        <taxon>Geobacterales</taxon>
        <taxon>Geobacteraceae</taxon>
        <taxon>Geobacter</taxon>
    </lineage>
</organism>
<proteinExistence type="predicted"/>
<dbReference type="InterPro" id="IPR004360">
    <property type="entry name" value="Glyas_Fos-R_dOase_dom"/>
</dbReference>
<dbReference type="RefSeq" id="WP_039741224.1">
    <property type="nucleotide sequence ID" value="NZ_CP009788.1"/>
</dbReference>
<name>A0A0B5B8E0_9BACT</name>
<dbReference type="KEGG" id="gpi:GPICK_05670"/>
<keyword evidence="3" id="KW-1185">Reference proteome</keyword>
<evidence type="ECO:0000259" key="1">
    <source>
        <dbReference type="Pfam" id="PF00903"/>
    </source>
</evidence>
<dbReference type="InterPro" id="IPR029068">
    <property type="entry name" value="Glyas_Bleomycin-R_OHBP_Dase"/>
</dbReference>
<dbReference type="HOGENOM" id="CLU_1862316_0_0_7"/>
<dbReference type="SUPFAM" id="SSF54593">
    <property type="entry name" value="Glyoxalase/Bleomycin resistance protein/Dihydroxybiphenyl dioxygenase"/>
    <property type="match status" value="1"/>
</dbReference>
<dbReference type="Proteomes" id="UP000057609">
    <property type="component" value="Chromosome"/>
</dbReference>
<dbReference type="Gene3D" id="3.10.180.10">
    <property type="entry name" value="2,3-Dihydroxybiphenyl 1,2-Dioxygenase, domain 1"/>
    <property type="match status" value="1"/>
</dbReference>
<accession>A0A0B5B8E0</accession>
<evidence type="ECO:0000313" key="2">
    <source>
        <dbReference type="EMBL" id="AJE02923.1"/>
    </source>
</evidence>
<protein>
    <submittedName>
        <fullName evidence="2">Glyoxalase</fullName>
    </submittedName>
</protein>
<evidence type="ECO:0000313" key="3">
    <source>
        <dbReference type="Proteomes" id="UP000057609"/>
    </source>
</evidence>
<feature type="domain" description="Glyoxalase/fosfomycin resistance/dioxygenase" evidence="1">
    <location>
        <begin position="8"/>
        <end position="128"/>
    </location>
</feature>
<dbReference type="STRING" id="345632.GPICK_05670"/>